<accession>A0A256FMD8</accession>
<reference evidence="1 2" key="1">
    <citation type="submission" date="2017-07" db="EMBL/GenBank/DDBJ databases">
        <title>Phylogenetic study on the rhizospheric bacterium Ochrobactrum sp. A44.</title>
        <authorList>
            <person name="Krzyzanowska D.M."/>
            <person name="Ossowicki A."/>
            <person name="Rajewska M."/>
            <person name="Maciag T."/>
            <person name="Kaczynski Z."/>
            <person name="Czerwicka M."/>
            <person name="Jafra S."/>
        </authorList>
    </citation>
    <scope>NUCLEOTIDE SEQUENCE [LARGE SCALE GENOMIC DNA]</scope>
    <source>
        <strain evidence="1 2">OgA9a</strain>
    </source>
</reference>
<name>A0A256FMD8_9HYPH</name>
<sequence>MFLHTPSSARLISRRGKYGLMLRVSTIGAYSANNCANMPLH</sequence>
<proteinExistence type="predicted"/>
<dbReference type="AlphaFoldDB" id="A0A256FMD8"/>
<evidence type="ECO:0000313" key="2">
    <source>
        <dbReference type="Proteomes" id="UP000216478"/>
    </source>
</evidence>
<dbReference type="Proteomes" id="UP000216478">
    <property type="component" value="Unassembled WGS sequence"/>
</dbReference>
<dbReference type="EMBL" id="NNRL01000153">
    <property type="protein sequence ID" value="OYR15997.1"/>
    <property type="molecule type" value="Genomic_DNA"/>
</dbReference>
<protein>
    <submittedName>
        <fullName evidence="1">Uncharacterized protein</fullName>
    </submittedName>
</protein>
<gene>
    <name evidence="1" type="ORF">CEV33_0046</name>
</gene>
<organism evidence="1 2">
    <name type="scientific">Brucella grignonensis</name>
    <dbReference type="NCBI Taxonomy" id="94627"/>
    <lineage>
        <taxon>Bacteria</taxon>
        <taxon>Pseudomonadati</taxon>
        <taxon>Pseudomonadota</taxon>
        <taxon>Alphaproteobacteria</taxon>
        <taxon>Hyphomicrobiales</taxon>
        <taxon>Brucellaceae</taxon>
        <taxon>Brucella/Ochrobactrum group</taxon>
        <taxon>Brucella</taxon>
    </lineage>
</organism>
<evidence type="ECO:0000313" key="1">
    <source>
        <dbReference type="EMBL" id="OYR15997.1"/>
    </source>
</evidence>
<comment type="caution">
    <text evidence="1">The sequence shown here is derived from an EMBL/GenBank/DDBJ whole genome shotgun (WGS) entry which is preliminary data.</text>
</comment>
<keyword evidence="2" id="KW-1185">Reference proteome</keyword>